<reference evidence="5" key="2">
    <citation type="journal article" date="2021" name="Data Brief">
        <title>Draft genome sequence data of the facultative, thermophilic, xylanolytic bacterium Paenibacillus sp. strain DA-C8.</title>
        <authorList>
            <person name="Chhe C."/>
            <person name="Uke A."/>
            <person name="Baramee S."/>
            <person name="Ungkulpasvich U."/>
            <person name="Tachaapaikoon C."/>
            <person name="Pason P."/>
            <person name="Waeonukul R."/>
            <person name="Ratanakhanokchai K."/>
            <person name="Kosugi A."/>
        </authorList>
    </citation>
    <scope>NUCLEOTIDE SEQUENCE</scope>
    <source>
        <strain evidence="5">DA-C8</strain>
    </source>
</reference>
<name>A0A916QJ65_9BACL</name>
<keyword evidence="3 5" id="KW-0067">ATP-binding</keyword>
<dbReference type="SMART" id="SM00382">
    <property type="entry name" value="AAA"/>
    <property type="match status" value="1"/>
</dbReference>
<keyword evidence="1" id="KW-0813">Transport</keyword>
<comment type="caution">
    <text evidence="5">The sequence shown here is derived from an EMBL/GenBank/DDBJ whole genome shotgun (WGS) entry which is preliminary data.</text>
</comment>
<dbReference type="SUPFAM" id="SSF52540">
    <property type="entry name" value="P-loop containing nucleoside triphosphate hydrolases"/>
    <property type="match status" value="1"/>
</dbReference>
<dbReference type="Pfam" id="PF00005">
    <property type="entry name" value="ABC_tran"/>
    <property type="match status" value="1"/>
</dbReference>
<dbReference type="GO" id="GO:0016887">
    <property type="term" value="F:ATP hydrolysis activity"/>
    <property type="evidence" value="ECO:0007669"/>
    <property type="project" value="InterPro"/>
</dbReference>
<dbReference type="GO" id="GO:0005524">
    <property type="term" value="F:ATP binding"/>
    <property type="evidence" value="ECO:0007669"/>
    <property type="project" value="UniProtKB-KW"/>
</dbReference>
<reference evidence="5" key="1">
    <citation type="submission" date="2020-08" db="EMBL/GenBank/DDBJ databases">
        <authorList>
            <person name="Uke A."/>
            <person name="Chhe C."/>
            <person name="Baramee S."/>
            <person name="Kosugi A."/>
        </authorList>
    </citation>
    <scope>NUCLEOTIDE SEQUENCE</scope>
    <source>
        <strain evidence="5">DA-C8</strain>
    </source>
</reference>
<evidence type="ECO:0000256" key="1">
    <source>
        <dbReference type="ARBA" id="ARBA00022448"/>
    </source>
</evidence>
<organism evidence="5 6">
    <name type="scientific">Insulibacter thermoxylanivorax</name>
    <dbReference type="NCBI Taxonomy" id="2749268"/>
    <lineage>
        <taxon>Bacteria</taxon>
        <taxon>Bacillati</taxon>
        <taxon>Bacillota</taxon>
        <taxon>Bacilli</taxon>
        <taxon>Bacillales</taxon>
        <taxon>Paenibacillaceae</taxon>
        <taxon>Insulibacter</taxon>
    </lineage>
</organism>
<evidence type="ECO:0000256" key="2">
    <source>
        <dbReference type="ARBA" id="ARBA00022741"/>
    </source>
</evidence>
<evidence type="ECO:0000313" key="5">
    <source>
        <dbReference type="EMBL" id="GFR39492.1"/>
    </source>
</evidence>
<keyword evidence="2" id="KW-0547">Nucleotide-binding</keyword>
<dbReference type="Gene3D" id="3.40.50.300">
    <property type="entry name" value="P-loop containing nucleotide triphosphate hydrolases"/>
    <property type="match status" value="1"/>
</dbReference>
<keyword evidence="6" id="KW-1185">Reference proteome</keyword>
<dbReference type="InterPro" id="IPR003439">
    <property type="entry name" value="ABC_transporter-like_ATP-bd"/>
</dbReference>
<sequence>MIIRNLRKSYDEQVVLKGVSLAAGQGEMVAILGPSGSGKSVLLKCIALRERWDGGEFIYDDDDLLKQGWLAQLRYRSICAYLPPKEISLNPNKTALKNVLSGLLPTWRKLIGARTKREYMTAMDYLENVGLLDLAHRKVQTLSGGEKQRVAVAKALIQGADIIVADEPVIGLDPESAQLVLKDLRYMCDKHKATVLFTIPQIEWAEKYATRLIGLVDGQVIFDVSGRRLTTAEKMKL</sequence>
<evidence type="ECO:0000256" key="3">
    <source>
        <dbReference type="ARBA" id="ARBA00022840"/>
    </source>
</evidence>
<evidence type="ECO:0000259" key="4">
    <source>
        <dbReference type="PROSITE" id="PS50893"/>
    </source>
</evidence>
<dbReference type="AlphaFoldDB" id="A0A916QJ65"/>
<evidence type="ECO:0000313" key="6">
    <source>
        <dbReference type="Proteomes" id="UP000654993"/>
    </source>
</evidence>
<dbReference type="InterPro" id="IPR017871">
    <property type="entry name" value="ABC_transporter-like_CS"/>
</dbReference>
<proteinExistence type="predicted"/>
<dbReference type="EMBL" id="BMAQ01000048">
    <property type="protein sequence ID" value="GFR39492.1"/>
    <property type="molecule type" value="Genomic_DNA"/>
</dbReference>
<dbReference type="InterPro" id="IPR003593">
    <property type="entry name" value="AAA+_ATPase"/>
</dbReference>
<gene>
    <name evidence="5" type="primary">phnC</name>
    <name evidence="5" type="ORF">PRECH8_27880</name>
</gene>
<dbReference type="PROSITE" id="PS00211">
    <property type="entry name" value="ABC_TRANSPORTER_1"/>
    <property type="match status" value="1"/>
</dbReference>
<dbReference type="InterPro" id="IPR050086">
    <property type="entry name" value="MetN_ABC_transporter-like"/>
</dbReference>
<feature type="domain" description="ABC transporter" evidence="4">
    <location>
        <begin position="1"/>
        <end position="237"/>
    </location>
</feature>
<dbReference type="Proteomes" id="UP000654993">
    <property type="component" value="Unassembled WGS sequence"/>
</dbReference>
<dbReference type="RefSeq" id="WP_200967681.1">
    <property type="nucleotide sequence ID" value="NZ_BMAQ01000048.1"/>
</dbReference>
<dbReference type="PROSITE" id="PS50893">
    <property type="entry name" value="ABC_TRANSPORTER_2"/>
    <property type="match status" value="1"/>
</dbReference>
<dbReference type="InterPro" id="IPR027417">
    <property type="entry name" value="P-loop_NTPase"/>
</dbReference>
<protein>
    <submittedName>
        <fullName evidence="5">Phosphonates import ATP-binding protein PhnC</fullName>
    </submittedName>
</protein>
<accession>A0A916QJ65</accession>
<dbReference type="PANTHER" id="PTHR43166">
    <property type="entry name" value="AMINO ACID IMPORT ATP-BINDING PROTEIN"/>
    <property type="match status" value="1"/>
</dbReference>